<dbReference type="AlphaFoldDB" id="A0A6J8BUJ8"/>
<name>A0A6J8BUJ8_MYTCO</name>
<accession>A0A6J8BUJ8</accession>
<sequence length="411" mass="46659">MYLIKLLIINLSGNRRAIISTKDLGIPQKRKFVTDSIIKETDPHLVLAQECCVMTTKSMDSNDFQIFGNKESCIGISLKCPYIIFEQHKKINLFRSEFEENEQKRMSTVLIEITEEKANELVNGDAENASFQEFSSETNENLKKRKFAESFETASEYDRLNPKKKKIPDSKHVIVISWHGPYQRPDKKGPYREQEKKTMIKQIVAKILRYTIKYNLSFIMGGDFNVNLTTIDFGSQIKIYDYEKSTHRKHKFDFLMSSNDIHGKTTKIIDINHIISSKYPELQEKSVDCHTELSTTDGGSHGGRSYRRQMVDHMEVGVISTTDGGSHGDTGSHGGRSYQRQMVDHMEVGVISTTDGGSHGGRSYQPQMVDHMEVGVISKTDGGSRGGSSHQRQMVDHMENMSIHMKPCSEG</sequence>
<dbReference type="SUPFAM" id="SSF56219">
    <property type="entry name" value="DNase I-like"/>
    <property type="match status" value="1"/>
</dbReference>
<organism evidence="1 2">
    <name type="scientific">Mytilus coruscus</name>
    <name type="common">Sea mussel</name>
    <dbReference type="NCBI Taxonomy" id="42192"/>
    <lineage>
        <taxon>Eukaryota</taxon>
        <taxon>Metazoa</taxon>
        <taxon>Spiralia</taxon>
        <taxon>Lophotrochozoa</taxon>
        <taxon>Mollusca</taxon>
        <taxon>Bivalvia</taxon>
        <taxon>Autobranchia</taxon>
        <taxon>Pteriomorphia</taxon>
        <taxon>Mytilida</taxon>
        <taxon>Mytiloidea</taxon>
        <taxon>Mytilidae</taxon>
        <taxon>Mytilinae</taxon>
        <taxon>Mytilus</taxon>
    </lineage>
</organism>
<evidence type="ECO:0000313" key="2">
    <source>
        <dbReference type="Proteomes" id="UP000507470"/>
    </source>
</evidence>
<dbReference type="OrthoDB" id="6216439at2759"/>
<evidence type="ECO:0008006" key="3">
    <source>
        <dbReference type="Google" id="ProtNLM"/>
    </source>
</evidence>
<dbReference type="Proteomes" id="UP000507470">
    <property type="component" value="Unassembled WGS sequence"/>
</dbReference>
<gene>
    <name evidence="1" type="ORF">MCOR_22562</name>
</gene>
<dbReference type="InterPro" id="IPR036691">
    <property type="entry name" value="Endo/exonu/phosph_ase_sf"/>
</dbReference>
<proteinExistence type="predicted"/>
<evidence type="ECO:0000313" key="1">
    <source>
        <dbReference type="EMBL" id="CAC5387196.1"/>
    </source>
</evidence>
<protein>
    <recommendedName>
        <fullName evidence="3">Endonuclease/exonuclease/phosphatase domain-containing protein</fullName>
    </recommendedName>
</protein>
<keyword evidence="2" id="KW-1185">Reference proteome</keyword>
<dbReference type="EMBL" id="CACVKT020003992">
    <property type="protein sequence ID" value="CAC5387196.1"/>
    <property type="molecule type" value="Genomic_DNA"/>
</dbReference>
<reference evidence="1 2" key="1">
    <citation type="submission" date="2020-06" db="EMBL/GenBank/DDBJ databases">
        <authorList>
            <person name="Li R."/>
            <person name="Bekaert M."/>
        </authorList>
    </citation>
    <scope>NUCLEOTIDE SEQUENCE [LARGE SCALE GENOMIC DNA]</scope>
    <source>
        <strain evidence="2">wild</strain>
    </source>
</reference>